<feature type="transmembrane region" description="Helical" evidence="1">
    <location>
        <begin position="382"/>
        <end position="401"/>
    </location>
</feature>
<accession>A0A1G1VSV8</accession>
<comment type="caution">
    <text evidence="2">The sequence shown here is derived from an EMBL/GenBank/DDBJ whole genome shotgun (WGS) entry which is preliminary data.</text>
</comment>
<feature type="transmembrane region" description="Helical" evidence="1">
    <location>
        <begin position="350"/>
        <end position="370"/>
    </location>
</feature>
<proteinExistence type="predicted"/>
<feature type="transmembrane region" description="Helical" evidence="1">
    <location>
        <begin position="421"/>
        <end position="439"/>
    </location>
</feature>
<feature type="transmembrane region" description="Helical" evidence="1">
    <location>
        <begin position="244"/>
        <end position="262"/>
    </location>
</feature>
<gene>
    <name evidence="2" type="ORF">A2786_03200</name>
</gene>
<feature type="transmembrane region" description="Helical" evidence="1">
    <location>
        <begin position="493"/>
        <end position="512"/>
    </location>
</feature>
<feature type="transmembrane region" description="Helical" evidence="1">
    <location>
        <begin position="122"/>
        <end position="140"/>
    </location>
</feature>
<dbReference type="EMBL" id="MHCJ01000003">
    <property type="protein sequence ID" value="OGY18479.1"/>
    <property type="molecule type" value="Genomic_DNA"/>
</dbReference>
<dbReference type="AlphaFoldDB" id="A0A1G1VSV8"/>
<keyword evidence="1" id="KW-1133">Transmembrane helix</keyword>
<organism evidence="2 3">
    <name type="scientific">Candidatus Chisholmbacteria bacterium RIFCSPHIGHO2_01_FULL_52_32</name>
    <dbReference type="NCBI Taxonomy" id="1797591"/>
    <lineage>
        <taxon>Bacteria</taxon>
        <taxon>Candidatus Chisholmiibacteriota</taxon>
    </lineage>
</organism>
<name>A0A1G1VSV8_9BACT</name>
<reference evidence="2 3" key="1">
    <citation type="journal article" date="2016" name="Nat. Commun.">
        <title>Thousands of microbial genomes shed light on interconnected biogeochemical processes in an aquifer system.</title>
        <authorList>
            <person name="Anantharaman K."/>
            <person name="Brown C.T."/>
            <person name="Hug L.A."/>
            <person name="Sharon I."/>
            <person name="Castelle C.J."/>
            <person name="Probst A.J."/>
            <person name="Thomas B.C."/>
            <person name="Singh A."/>
            <person name="Wilkins M.J."/>
            <person name="Karaoz U."/>
            <person name="Brodie E.L."/>
            <person name="Williams K.H."/>
            <person name="Hubbard S.S."/>
            <person name="Banfield J.F."/>
        </authorList>
    </citation>
    <scope>NUCLEOTIDE SEQUENCE [LARGE SCALE GENOMIC DNA]</scope>
</reference>
<dbReference type="Pfam" id="PF09913">
    <property type="entry name" value="DUF2142"/>
    <property type="match status" value="1"/>
</dbReference>
<evidence type="ECO:0000313" key="2">
    <source>
        <dbReference type="EMBL" id="OGY18479.1"/>
    </source>
</evidence>
<feature type="transmembrane region" description="Helical" evidence="1">
    <location>
        <begin position="171"/>
        <end position="192"/>
    </location>
</feature>
<feature type="transmembrane region" description="Helical" evidence="1">
    <location>
        <begin position="204"/>
        <end position="224"/>
    </location>
</feature>
<keyword evidence="1" id="KW-0472">Membrane</keyword>
<feature type="transmembrane region" description="Helical" evidence="1">
    <location>
        <begin position="147"/>
        <end position="165"/>
    </location>
</feature>
<dbReference type="Proteomes" id="UP000179233">
    <property type="component" value="Unassembled WGS sequence"/>
</dbReference>
<sequence>MKKLEKTLVILLLSTTLFKGIMWAASIPIWHGPDEQAHFAQVQYYAEVRKGLSAEDDLSLEVFESERLLGTLRDETGANNFTYHPEYRIEYAQTTTGIFEKLFDYAPREARTTFMKREAARYPPLFYIISALGYFAGYGGNLFARVALTRIISVFFAVATIWASYKLSRAIFPRSFLLSLSIASLVSFQPMFTFLSSGVNNDNLLNLFTTLLLWLMVDAMRKGLTMKHTVAMGAVLGLGILTKQLMYPFIPLPIAVFLYEGLKKKKLKNMGPRLIVFLTASILLGGIVFMREWVKSGVLPYWPQVSPESPLYSLSIVQYLSQKLPQLYRETLPWYFGVFNWLGVVLPLPVLRAIKLGLLFSVIGLCKYVIGKLSTKKLEVVDWQLGLLLFSGLWYTLWVLIWDYMLVRSIGFSHGIQGRNFFPNLAGHMTLIAFGLWSLNEKYKEKIMKAAVIAVVLLNFIALKTMLGSYYQLLPLRTLVIQASQYKPWFFKGIGLILWFILYLAFLGRFLAKYIATGKERE</sequence>
<evidence type="ECO:0008006" key="4">
    <source>
        <dbReference type="Google" id="ProtNLM"/>
    </source>
</evidence>
<evidence type="ECO:0000256" key="1">
    <source>
        <dbReference type="SAM" id="Phobius"/>
    </source>
</evidence>
<dbReference type="InterPro" id="IPR018674">
    <property type="entry name" value="DUF2142_membrane"/>
</dbReference>
<keyword evidence="1" id="KW-0812">Transmembrane</keyword>
<feature type="transmembrane region" description="Helical" evidence="1">
    <location>
        <begin position="451"/>
        <end position="473"/>
    </location>
</feature>
<evidence type="ECO:0000313" key="3">
    <source>
        <dbReference type="Proteomes" id="UP000179233"/>
    </source>
</evidence>
<feature type="transmembrane region" description="Helical" evidence="1">
    <location>
        <begin position="274"/>
        <end position="294"/>
    </location>
</feature>
<protein>
    <recommendedName>
        <fullName evidence="4">Glycosyltransferase RgtA/B/C/D-like domain-containing protein</fullName>
    </recommendedName>
</protein>